<accession>A0A8C9CSR9</accession>
<dbReference type="GeneTree" id="ENSGT00990000211411"/>
<dbReference type="PANTHER" id="PTHR15049">
    <property type="entry name" value="GLYCOSYL-PHOSPHATIDYLINOSITOL-ANCHORED MOLECULE-LIKE PROTEIN-RELATED"/>
    <property type="match status" value="1"/>
</dbReference>
<dbReference type="GO" id="GO:0007339">
    <property type="term" value="P:binding of sperm to zona pellucida"/>
    <property type="evidence" value="ECO:0007669"/>
    <property type="project" value="TreeGrafter"/>
</dbReference>
<sequence length="90" mass="9942">TVLLVWLLLVSLPRVETNVTSSGRQRVPDVLRCHVCEMENSFNCERPTDCQPGLPYCSSVAVMASSGLENSLSVRQSLWRLPCSRKCAGC</sequence>
<feature type="domain" description="Snake toxin/toxin-like" evidence="2">
    <location>
        <begin position="31"/>
        <end position="87"/>
    </location>
</feature>
<evidence type="ECO:0000313" key="4">
    <source>
        <dbReference type="Proteomes" id="UP000694554"/>
    </source>
</evidence>
<name>A0A8C9CSR9_PHOSS</name>
<dbReference type="Proteomes" id="UP000694554">
    <property type="component" value="Chromosome 17"/>
</dbReference>
<protein>
    <recommendedName>
        <fullName evidence="2">Snake toxin/toxin-like domain-containing protein</fullName>
    </recommendedName>
</protein>
<feature type="signal peptide" evidence="1">
    <location>
        <begin position="1"/>
        <end position="17"/>
    </location>
</feature>
<dbReference type="PANTHER" id="PTHR15049:SF1">
    <property type="entry name" value="LYMPHOCYTE ANTIGEN 6K"/>
    <property type="match status" value="1"/>
</dbReference>
<organism evidence="3 4">
    <name type="scientific">Phocoena sinus</name>
    <name type="common">Vaquita</name>
    <dbReference type="NCBI Taxonomy" id="42100"/>
    <lineage>
        <taxon>Eukaryota</taxon>
        <taxon>Metazoa</taxon>
        <taxon>Chordata</taxon>
        <taxon>Craniata</taxon>
        <taxon>Vertebrata</taxon>
        <taxon>Euteleostomi</taxon>
        <taxon>Mammalia</taxon>
        <taxon>Eutheria</taxon>
        <taxon>Laurasiatheria</taxon>
        <taxon>Artiodactyla</taxon>
        <taxon>Whippomorpha</taxon>
        <taxon>Cetacea</taxon>
        <taxon>Odontoceti</taxon>
        <taxon>Phocoenidae</taxon>
        <taxon>Phocoena</taxon>
    </lineage>
</organism>
<reference evidence="3" key="2">
    <citation type="submission" date="2025-08" db="UniProtKB">
        <authorList>
            <consortium name="Ensembl"/>
        </authorList>
    </citation>
    <scope>IDENTIFICATION</scope>
</reference>
<dbReference type="InterPro" id="IPR045860">
    <property type="entry name" value="Snake_toxin-like_sf"/>
</dbReference>
<evidence type="ECO:0000256" key="1">
    <source>
        <dbReference type="SAM" id="SignalP"/>
    </source>
</evidence>
<dbReference type="InterPro" id="IPR052874">
    <property type="entry name" value="Sperm-ZP_regulatory"/>
</dbReference>
<dbReference type="Ensembl" id="ENSPSNT00000024837.1">
    <property type="protein sequence ID" value="ENSPSNP00000022080.1"/>
    <property type="gene ID" value="ENSPSNG00000016179.1"/>
</dbReference>
<feature type="chain" id="PRO_5034984251" description="Snake toxin/toxin-like domain-containing protein" evidence="1">
    <location>
        <begin position="18"/>
        <end position="90"/>
    </location>
</feature>
<dbReference type="InterPro" id="IPR035076">
    <property type="entry name" value="Toxin/TOLIP"/>
</dbReference>
<keyword evidence="1" id="KW-0732">Signal</keyword>
<proteinExistence type="predicted"/>
<evidence type="ECO:0000259" key="2">
    <source>
        <dbReference type="Pfam" id="PF00087"/>
    </source>
</evidence>
<reference evidence="3" key="1">
    <citation type="submission" date="2019-08" db="EMBL/GenBank/DDBJ databases">
        <title>Phocoena sinus (Vaquita) genome, mPhoSin1, primary haplotype.</title>
        <authorList>
            <person name="Morin P."/>
            <person name="Mountcastle J."/>
            <person name="Fungtammasan C."/>
            <person name="Rhie A."/>
            <person name="Rojas-Bracho L."/>
            <person name="Smith C.R."/>
            <person name="Taylor B.L."/>
            <person name="Gulland F.M.D."/>
            <person name="Musser W."/>
            <person name="Houck M."/>
            <person name="Haase B."/>
            <person name="Paez S."/>
            <person name="Howe K."/>
            <person name="Torrance J."/>
            <person name="Formenti G."/>
            <person name="Phillippy A."/>
            <person name="Ryder O."/>
            <person name="Jarvis E.D."/>
            <person name="Fedrigo O."/>
        </authorList>
    </citation>
    <scope>NUCLEOTIDE SEQUENCE [LARGE SCALE GENOMIC DNA]</scope>
</reference>
<reference evidence="3" key="3">
    <citation type="submission" date="2025-09" db="UniProtKB">
        <authorList>
            <consortium name="Ensembl"/>
        </authorList>
    </citation>
    <scope>IDENTIFICATION</scope>
</reference>
<evidence type="ECO:0000313" key="3">
    <source>
        <dbReference type="Ensembl" id="ENSPSNP00000022080.1"/>
    </source>
</evidence>
<dbReference type="Gene3D" id="2.10.60.10">
    <property type="entry name" value="CD59"/>
    <property type="match status" value="1"/>
</dbReference>
<dbReference type="AlphaFoldDB" id="A0A8C9CSR9"/>
<keyword evidence="4" id="KW-1185">Reference proteome</keyword>
<dbReference type="Pfam" id="PF00087">
    <property type="entry name" value="Toxin_TOLIP"/>
    <property type="match status" value="1"/>
</dbReference>
<dbReference type="GO" id="GO:0001669">
    <property type="term" value="C:acrosomal vesicle"/>
    <property type="evidence" value="ECO:0007669"/>
    <property type="project" value="TreeGrafter"/>
</dbReference>